<sequence length="83" mass="9445">MDTPLERSFFIPSPRKNVTISDHLWHVESVATLPSRASKIPRLHIVILGEALVFEEDDLVFPNDDFSCQALVFSQCSMLLLFL</sequence>
<proteinExistence type="predicted"/>
<reference evidence="1 2" key="1">
    <citation type="submission" date="2024-02" db="EMBL/GenBank/DDBJ databases">
        <authorList>
            <person name="Vignale AGUSTIN F."/>
            <person name="Sosa J E."/>
            <person name="Modenutti C."/>
        </authorList>
    </citation>
    <scope>NUCLEOTIDE SEQUENCE [LARGE SCALE GENOMIC DNA]</scope>
</reference>
<comment type="caution">
    <text evidence="1">The sequence shown here is derived from an EMBL/GenBank/DDBJ whole genome shotgun (WGS) entry which is preliminary data.</text>
</comment>
<dbReference type="AlphaFoldDB" id="A0ABC8TEK4"/>
<feature type="non-terminal residue" evidence="1">
    <location>
        <position position="83"/>
    </location>
</feature>
<accession>A0ABC8TEK4</accession>
<dbReference type="Proteomes" id="UP001642360">
    <property type="component" value="Unassembled WGS sequence"/>
</dbReference>
<evidence type="ECO:0000313" key="2">
    <source>
        <dbReference type="Proteomes" id="UP001642360"/>
    </source>
</evidence>
<gene>
    <name evidence="1" type="ORF">ILEXP_LOCUS36990</name>
</gene>
<evidence type="ECO:0000313" key="1">
    <source>
        <dbReference type="EMBL" id="CAK9167703.1"/>
    </source>
</evidence>
<keyword evidence="2" id="KW-1185">Reference proteome</keyword>
<name>A0ABC8TEK4_9AQUA</name>
<dbReference type="EMBL" id="CAUOFW020004902">
    <property type="protein sequence ID" value="CAK9167703.1"/>
    <property type="molecule type" value="Genomic_DNA"/>
</dbReference>
<organism evidence="1 2">
    <name type="scientific">Ilex paraguariensis</name>
    <name type="common">yerba mate</name>
    <dbReference type="NCBI Taxonomy" id="185542"/>
    <lineage>
        <taxon>Eukaryota</taxon>
        <taxon>Viridiplantae</taxon>
        <taxon>Streptophyta</taxon>
        <taxon>Embryophyta</taxon>
        <taxon>Tracheophyta</taxon>
        <taxon>Spermatophyta</taxon>
        <taxon>Magnoliopsida</taxon>
        <taxon>eudicotyledons</taxon>
        <taxon>Gunneridae</taxon>
        <taxon>Pentapetalae</taxon>
        <taxon>asterids</taxon>
        <taxon>campanulids</taxon>
        <taxon>Aquifoliales</taxon>
        <taxon>Aquifoliaceae</taxon>
        <taxon>Ilex</taxon>
    </lineage>
</organism>
<protein>
    <submittedName>
        <fullName evidence="1">Uncharacterized protein</fullName>
    </submittedName>
</protein>